<dbReference type="GeneID" id="73328671"/>
<feature type="active site" description="Charge relay system" evidence="15">
    <location>
        <position position="321"/>
    </location>
</feature>
<evidence type="ECO:0000256" key="2">
    <source>
        <dbReference type="ARBA" id="ARBA00002451"/>
    </source>
</evidence>
<comment type="cofactor">
    <cofactor evidence="15">
        <name>Ca(2+)</name>
        <dbReference type="ChEBI" id="CHEBI:29108"/>
    </cofactor>
    <text evidence="15">Binds 1 Ca(2+) ion per subunit.</text>
</comment>
<feature type="binding site" evidence="15">
    <location>
        <position position="574"/>
    </location>
    <ligand>
        <name>Ca(2+)</name>
        <dbReference type="ChEBI" id="CHEBI:29108"/>
    </ligand>
</feature>
<feature type="chain" id="PRO_5041304223" description="tripeptidyl-peptidase II" evidence="16">
    <location>
        <begin position="18"/>
        <end position="634"/>
    </location>
</feature>
<keyword evidence="12" id="KW-0843">Virulence</keyword>
<dbReference type="GO" id="GO:0004252">
    <property type="term" value="F:serine-type endopeptidase activity"/>
    <property type="evidence" value="ECO:0007669"/>
    <property type="project" value="UniProtKB-UniRule"/>
</dbReference>
<comment type="function">
    <text evidence="2">Secreted tripeptidyl-peptidase which degrades proteins at acidic pHs and is involved in virulence.</text>
</comment>
<evidence type="ECO:0000256" key="8">
    <source>
        <dbReference type="ARBA" id="ARBA00022729"/>
    </source>
</evidence>
<dbReference type="GO" id="GO:0046872">
    <property type="term" value="F:metal ion binding"/>
    <property type="evidence" value="ECO:0007669"/>
    <property type="project" value="UniProtKB-UniRule"/>
</dbReference>
<feature type="binding site" evidence="15">
    <location>
        <position position="612"/>
    </location>
    <ligand>
        <name>Ca(2+)</name>
        <dbReference type="ChEBI" id="CHEBI:29108"/>
    </ligand>
</feature>
<reference evidence="18 19" key="1">
    <citation type="submission" date="2022-03" db="EMBL/GenBank/DDBJ databases">
        <title>Genome data of Colletotrichum spp.</title>
        <authorList>
            <person name="Utami Y.D."/>
            <person name="Hiruma K."/>
        </authorList>
    </citation>
    <scope>NUCLEOTIDE SEQUENCE [LARGE SCALE GENOMIC DNA]</scope>
    <source>
        <strain evidence="18 19">MAFF 239500</strain>
    </source>
</reference>
<dbReference type="SMART" id="SM00944">
    <property type="entry name" value="Pro-kuma_activ"/>
    <property type="match status" value="1"/>
</dbReference>
<evidence type="ECO:0000256" key="6">
    <source>
        <dbReference type="ARBA" id="ARBA00022670"/>
    </source>
</evidence>
<feature type="active site" description="Charge relay system" evidence="15">
    <location>
        <position position="531"/>
    </location>
</feature>
<evidence type="ECO:0000256" key="3">
    <source>
        <dbReference type="ARBA" id="ARBA00004239"/>
    </source>
</evidence>
<keyword evidence="5" id="KW-0964">Secreted</keyword>
<comment type="subcellular location">
    <subcellularLocation>
        <location evidence="3">Secreted</location>
        <location evidence="3">Extracellular space</location>
    </subcellularLocation>
</comment>
<keyword evidence="6 15" id="KW-0645">Protease</keyword>
<dbReference type="Pfam" id="PF09286">
    <property type="entry name" value="Pro-kuma_activ"/>
    <property type="match status" value="1"/>
</dbReference>
<dbReference type="PANTHER" id="PTHR14218">
    <property type="entry name" value="PROTEASE S8 TRIPEPTIDYL PEPTIDASE I CLN2"/>
    <property type="match status" value="1"/>
</dbReference>
<evidence type="ECO:0000256" key="4">
    <source>
        <dbReference type="ARBA" id="ARBA00012462"/>
    </source>
</evidence>
<comment type="catalytic activity">
    <reaction evidence="1">
        <text>Release of an N-terminal tripeptide from a polypeptide.</text>
        <dbReference type="EC" id="3.4.14.10"/>
    </reaction>
</comment>
<feature type="binding site" evidence="15">
    <location>
        <position position="614"/>
    </location>
    <ligand>
        <name>Ca(2+)</name>
        <dbReference type="ChEBI" id="CHEBI:29108"/>
    </ligand>
</feature>
<feature type="binding site" evidence="15">
    <location>
        <position position="573"/>
    </location>
    <ligand>
        <name>Ca(2+)</name>
        <dbReference type="ChEBI" id="CHEBI:29108"/>
    </ligand>
</feature>
<dbReference type="EMBL" id="BQXU01000020">
    <property type="protein sequence ID" value="GKT47688.1"/>
    <property type="molecule type" value="Genomic_DNA"/>
</dbReference>
<feature type="active site" description="Charge relay system" evidence="15">
    <location>
        <position position="317"/>
    </location>
</feature>
<evidence type="ECO:0000256" key="1">
    <source>
        <dbReference type="ARBA" id="ARBA00001910"/>
    </source>
</evidence>
<dbReference type="Pfam" id="PF00082">
    <property type="entry name" value="Peptidase_S8"/>
    <property type="match status" value="1"/>
</dbReference>
<evidence type="ECO:0000256" key="15">
    <source>
        <dbReference type="PROSITE-ProRule" id="PRU01032"/>
    </source>
</evidence>
<evidence type="ECO:0000256" key="14">
    <source>
        <dbReference type="ARBA" id="ARBA00023180"/>
    </source>
</evidence>
<proteinExistence type="predicted"/>
<dbReference type="SUPFAM" id="SSF52743">
    <property type="entry name" value="Subtilisin-like"/>
    <property type="match status" value="1"/>
</dbReference>
<dbReference type="GO" id="GO:0008240">
    <property type="term" value="F:tripeptidyl-peptidase activity"/>
    <property type="evidence" value="ECO:0007669"/>
    <property type="project" value="UniProtKB-EC"/>
</dbReference>
<dbReference type="AlphaFoldDB" id="A0AA37URA9"/>
<organism evidence="18 19">
    <name type="scientific">Colletotrichum spaethianum</name>
    <dbReference type="NCBI Taxonomy" id="700344"/>
    <lineage>
        <taxon>Eukaryota</taxon>
        <taxon>Fungi</taxon>
        <taxon>Dikarya</taxon>
        <taxon>Ascomycota</taxon>
        <taxon>Pezizomycotina</taxon>
        <taxon>Sordariomycetes</taxon>
        <taxon>Hypocreomycetidae</taxon>
        <taxon>Glomerellales</taxon>
        <taxon>Glomerellaceae</taxon>
        <taxon>Colletotrichum</taxon>
        <taxon>Colletotrichum spaethianum species complex</taxon>
    </lineage>
</organism>
<gene>
    <name evidence="18" type="ORF">ColSpa_07869</name>
</gene>
<dbReference type="InterPro" id="IPR030400">
    <property type="entry name" value="Sedolisin_dom"/>
</dbReference>
<accession>A0AA37URA9</accession>
<evidence type="ECO:0000256" key="9">
    <source>
        <dbReference type="ARBA" id="ARBA00022801"/>
    </source>
</evidence>
<evidence type="ECO:0000256" key="5">
    <source>
        <dbReference type="ARBA" id="ARBA00022525"/>
    </source>
</evidence>
<dbReference type="CDD" id="cd11377">
    <property type="entry name" value="Pro-peptidase_S53"/>
    <property type="match status" value="1"/>
</dbReference>
<keyword evidence="9 15" id="KW-0378">Hydrolase</keyword>
<dbReference type="InterPro" id="IPR036852">
    <property type="entry name" value="Peptidase_S8/S53_dom_sf"/>
</dbReference>
<evidence type="ECO:0000256" key="10">
    <source>
        <dbReference type="ARBA" id="ARBA00022825"/>
    </source>
</evidence>
<feature type="signal peptide" evidence="16">
    <location>
        <begin position="1"/>
        <end position="17"/>
    </location>
</feature>
<dbReference type="PROSITE" id="PS51695">
    <property type="entry name" value="SEDOLISIN"/>
    <property type="match status" value="1"/>
</dbReference>
<evidence type="ECO:0000256" key="12">
    <source>
        <dbReference type="ARBA" id="ARBA00023026"/>
    </source>
</evidence>
<dbReference type="RefSeq" id="XP_049130038.1">
    <property type="nucleotide sequence ID" value="XM_049274081.1"/>
</dbReference>
<dbReference type="InterPro" id="IPR050819">
    <property type="entry name" value="Tripeptidyl-peptidase_I"/>
</dbReference>
<dbReference type="SUPFAM" id="SSF54897">
    <property type="entry name" value="Protease propeptides/inhibitors"/>
    <property type="match status" value="1"/>
</dbReference>
<comment type="caution">
    <text evidence="18">The sequence shown here is derived from an EMBL/GenBank/DDBJ whole genome shotgun (WGS) entry which is preliminary data.</text>
</comment>
<evidence type="ECO:0000313" key="19">
    <source>
        <dbReference type="Proteomes" id="UP001055115"/>
    </source>
</evidence>
<keyword evidence="14" id="KW-0325">Glycoprotein</keyword>
<dbReference type="InterPro" id="IPR015366">
    <property type="entry name" value="S53_propep"/>
</dbReference>
<evidence type="ECO:0000256" key="16">
    <source>
        <dbReference type="SAM" id="SignalP"/>
    </source>
</evidence>
<keyword evidence="7 15" id="KW-0479">Metal-binding</keyword>
<evidence type="ECO:0000259" key="17">
    <source>
        <dbReference type="PROSITE" id="PS51695"/>
    </source>
</evidence>
<keyword evidence="13" id="KW-0865">Zymogen</keyword>
<protein>
    <recommendedName>
        <fullName evidence="4">tripeptidyl-peptidase II</fullName>
        <ecNumber evidence="4">3.4.14.10</ecNumber>
    </recommendedName>
</protein>
<sequence>MLSLLITLVFLSCSVTSVHVSQQGLVQVEYARAPPSQWIRFRLAEPSHSFDLSIAVDKSLHVEQVLYGVSTPGHELYGKHLTRDEAQALLNPDGEARDAIVSWLVEHGNADPAEITSDNHWIRVNTTVKDANKLLDADFAWFQHVDSGKEVLRTLQYSLPLDLKSKISLITPTTRFCSHPMMHQQPEASAHAEDQIASDELRKHKRSFAGLNPTLLYTVQADTAPPPRPQSAQVDPICNRTITPNCIRALYNFPAKLAVSPARGLGVYASQFQVAKFADFALFAKNIDPPSMGVNFSLMSINGGTTDQNQNKFPNSELNFDIQYTASLSNPVPNIELSVAGDGPIKPEAGNQPGDTTEPWLIWLDAMLKLPDDKLPHTITTSFGENEQSLPDGYVQQVCNQFGALGARGVTMLAASGDSGPGNTCVSNDGTNSTRFQPVFPASCPFVTGVGGVRGVAPEVASAFSSGGFSEKFARPTYQDQAVSAYLKNTIGNQFSNLFNASGRGFPDVSAQSFNLTFVSEGKMAGFQGTSAAAPIWTGIIGSVNAALIQAGKPSMGFINPWLYGAGLQAINDVSAGKSVGCDGTTGFGTQKFPPEFGAKIVPDASWPAVAGWDAVSGLGTPDMGKILALRMAM</sequence>
<evidence type="ECO:0000313" key="18">
    <source>
        <dbReference type="EMBL" id="GKT47688.1"/>
    </source>
</evidence>
<dbReference type="Gene3D" id="3.40.50.200">
    <property type="entry name" value="Peptidase S8/S53 domain"/>
    <property type="match status" value="1"/>
</dbReference>
<name>A0AA37URA9_9PEZI</name>
<dbReference type="GO" id="GO:0005576">
    <property type="term" value="C:extracellular region"/>
    <property type="evidence" value="ECO:0007669"/>
    <property type="project" value="UniProtKB-SubCell"/>
</dbReference>
<feature type="domain" description="Peptidase S53" evidence="17">
    <location>
        <begin position="241"/>
        <end position="634"/>
    </location>
</feature>
<keyword evidence="11 15" id="KW-0106">Calcium</keyword>
<evidence type="ECO:0000256" key="7">
    <source>
        <dbReference type="ARBA" id="ARBA00022723"/>
    </source>
</evidence>
<dbReference type="Proteomes" id="UP001055115">
    <property type="component" value="Unassembled WGS sequence"/>
</dbReference>
<dbReference type="InterPro" id="IPR023828">
    <property type="entry name" value="Peptidase_S8_Ser-AS"/>
</dbReference>
<dbReference type="PANTHER" id="PTHR14218:SF10">
    <property type="entry name" value="PEPTIDASE S53 DOMAIN-CONTAINING PROTEIN"/>
    <property type="match status" value="1"/>
</dbReference>
<keyword evidence="10 15" id="KW-0720">Serine protease</keyword>
<dbReference type="PROSITE" id="PS00138">
    <property type="entry name" value="SUBTILASE_SER"/>
    <property type="match status" value="1"/>
</dbReference>
<keyword evidence="8 16" id="KW-0732">Signal</keyword>
<dbReference type="CDD" id="cd04056">
    <property type="entry name" value="Peptidases_S53"/>
    <property type="match status" value="1"/>
</dbReference>
<dbReference type="InterPro" id="IPR000209">
    <property type="entry name" value="Peptidase_S8/S53_dom"/>
</dbReference>
<dbReference type="EC" id="3.4.14.10" evidence="4"/>
<evidence type="ECO:0000256" key="13">
    <source>
        <dbReference type="ARBA" id="ARBA00023145"/>
    </source>
</evidence>
<dbReference type="FunFam" id="3.40.50.200:FF:000015">
    <property type="entry name" value="Tripeptidyl peptidase A"/>
    <property type="match status" value="1"/>
</dbReference>
<dbReference type="GO" id="GO:0006508">
    <property type="term" value="P:proteolysis"/>
    <property type="evidence" value="ECO:0007669"/>
    <property type="project" value="UniProtKB-KW"/>
</dbReference>
<evidence type="ECO:0000256" key="11">
    <source>
        <dbReference type="ARBA" id="ARBA00022837"/>
    </source>
</evidence>
<keyword evidence="19" id="KW-1185">Reference proteome</keyword>